<dbReference type="GO" id="GO:0120010">
    <property type="term" value="P:intermembrane phospholipid transfer"/>
    <property type="evidence" value="ECO:0007669"/>
    <property type="project" value="TreeGrafter"/>
</dbReference>
<comment type="caution">
    <text evidence="3">The sequence shown here is derived from an EMBL/GenBank/DDBJ whole genome shotgun (WGS) entry which is preliminary data.</text>
</comment>
<dbReference type="Pfam" id="PF04333">
    <property type="entry name" value="MlaA"/>
    <property type="match status" value="1"/>
</dbReference>
<evidence type="ECO:0008006" key="5">
    <source>
        <dbReference type="Google" id="ProtNLM"/>
    </source>
</evidence>
<organism evidence="3 4">
    <name type="scientific">Kordiimonas sediminis</name>
    <dbReference type="NCBI Taxonomy" id="1735581"/>
    <lineage>
        <taxon>Bacteria</taxon>
        <taxon>Pseudomonadati</taxon>
        <taxon>Pseudomonadota</taxon>
        <taxon>Alphaproteobacteria</taxon>
        <taxon>Kordiimonadales</taxon>
        <taxon>Kordiimonadaceae</taxon>
        <taxon>Kordiimonas</taxon>
    </lineage>
</organism>
<dbReference type="PANTHER" id="PTHR30035">
    <property type="entry name" value="LIPOPROTEIN VACJ-RELATED"/>
    <property type="match status" value="1"/>
</dbReference>
<reference evidence="3" key="1">
    <citation type="journal article" date="2014" name="Int. J. Syst. Evol. Microbiol.">
        <title>Complete genome sequence of Corynebacterium casei LMG S-19264T (=DSM 44701T), isolated from a smear-ripened cheese.</title>
        <authorList>
            <consortium name="US DOE Joint Genome Institute (JGI-PGF)"/>
            <person name="Walter F."/>
            <person name="Albersmeier A."/>
            <person name="Kalinowski J."/>
            <person name="Ruckert C."/>
        </authorList>
    </citation>
    <scope>NUCLEOTIDE SEQUENCE</scope>
    <source>
        <strain evidence="3">KCTC 42590</strain>
    </source>
</reference>
<dbReference type="EMBL" id="BNCI01000002">
    <property type="protein sequence ID" value="GHF24044.1"/>
    <property type="molecule type" value="Genomic_DNA"/>
</dbReference>
<evidence type="ECO:0000313" key="3">
    <source>
        <dbReference type="EMBL" id="GHF24044.1"/>
    </source>
</evidence>
<evidence type="ECO:0000313" key="4">
    <source>
        <dbReference type="Proteomes" id="UP000630923"/>
    </source>
</evidence>
<keyword evidence="2" id="KW-0732">Signal</keyword>
<dbReference type="GO" id="GO:0016020">
    <property type="term" value="C:membrane"/>
    <property type="evidence" value="ECO:0007669"/>
    <property type="project" value="InterPro"/>
</dbReference>
<dbReference type="Proteomes" id="UP000630923">
    <property type="component" value="Unassembled WGS sequence"/>
</dbReference>
<protein>
    <recommendedName>
        <fullName evidence="5">VacJ family lipoprotein</fullName>
    </recommendedName>
</protein>
<sequence>MFAFNEVTHKAVLKPVAKTYETVVPEPPRKAVRNFFRNLREPWVFINDILQGEFKRAGTTFQRFVINSTVGIGGLLNISEGAGLEYHQEDFGQTLAVWGVGDGPYLVLPFLGPSSGRDAFGSGVGFFADPAAIAIDNADEEGLQLGKIGVESLDRYSRSYGLIDEVLRNKDPYLYMRIQYQQNRAFEIRNGKRDHSEADDIFDEIED</sequence>
<reference evidence="3" key="2">
    <citation type="submission" date="2020-09" db="EMBL/GenBank/DDBJ databases">
        <authorList>
            <person name="Sun Q."/>
            <person name="Kim S."/>
        </authorList>
    </citation>
    <scope>NUCLEOTIDE SEQUENCE</scope>
    <source>
        <strain evidence="3">KCTC 42590</strain>
    </source>
</reference>
<accession>A0A919E8N1</accession>
<comment type="similarity">
    <text evidence="1">Belongs to the MlaA family.</text>
</comment>
<dbReference type="InterPro" id="IPR007428">
    <property type="entry name" value="MlaA"/>
</dbReference>
<dbReference type="AlphaFoldDB" id="A0A919E8N1"/>
<dbReference type="PRINTS" id="PR01805">
    <property type="entry name" value="VACJLIPOPROT"/>
</dbReference>
<evidence type="ECO:0000256" key="2">
    <source>
        <dbReference type="ARBA" id="ARBA00022729"/>
    </source>
</evidence>
<gene>
    <name evidence="3" type="ORF">GCM10017044_18300</name>
</gene>
<dbReference type="PANTHER" id="PTHR30035:SF3">
    <property type="entry name" value="INTERMEMBRANE PHOSPHOLIPID TRANSPORT SYSTEM LIPOPROTEIN MLAA"/>
    <property type="match status" value="1"/>
</dbReference>
<proteinExistence type="inferred from homology"/>
<keyword evidence="4" id="KW-1185">Reference proteome</keyword>
<name>A0A919E8N1_9PROT</name>
<evidence type="ECO:0000256" key="1">
    <source>
        <dbReference type="ARBA" id="ARBA00010634"/>
    </source>
</evidence>